<dbReference type="PANTHER" id="PTHR34473">
    <property type="entry name" value="UPF0699 TRANSMEMBRANE PROTEIN YDBS"/>
    <property type="match status" value="1"/>
</dbReference>
<keyword evidence="1" id="KW-0812">Transmembrane</keyword>
<dbReference type="EMBL" id="LT899436">
    <property type="protein sequence ID" value="SNR15084.1"/>
    <property type="molecule type" value="Genomic_DNA"/>
</dbReference>
<reference evidence="3 4" key="1">
    <citation type="submission" date="2017-07" db="EMBL/GenBank/DDBJ databases">
        <authorList>
            <person name="Sun Z.S."/>
            <person name="Albrecht U."/>
            <person name="Echele G."/>
            <person name="Lee C.C."/>
        </authorList>
    </citation>
    <scope>NUCLEOTIDE SEQUENCE [LARGE SCALE GENOMIC DNA]</scope>
    <source>
        <strain evidence="4">type strain: KCTC 22618</strain>
    </source>
</reference>
<evidence type="ECO:0000313" key="4">
    <source>
        <dbReference type="Proteomes" id="UP000215214"/>
    </source>
</evidence>
<keyword evidence="1" id="KW-0472">Membrane</keyword>
<gene>
    <name evidence="3" type="ORF">TJEJU_1350</name>
</gene>
<keyword evidence="4" id="KW-1185">Reference proteome</keyword>
<organism evidence="3 4">
    <name type="scientific">Tenacibaculum jejuense</name>
    <dbReference type="NCBI Taxonomy" id="584609"/>
    <lineage>
        <taxon>Bacteria</taxon>
        <taxon>Pseudomonadati</taxon>
        <taxon>Bacteroidota</taxon>
        <taxon>Flavobacteriia</taxon>
        <taxon>Flavobacteriales</taxon>
        <taxon>Flavobacteriaceae</taxon>
        <taxon>Tenacibaculum</taxon>
    </lineage>
</organism>
<dbReference type="Proteomes" id="UP000215214">
    <property type="component" value="Chromosome TJEJU"/>
</dbReference>
<protein>
    <recommendedName>
        <fullName evidence="2">YdbS-like PH domain-containing protein</fullName>
    </recommendedName>
</protein>
<keyword evidence="1" id="KW-1133">Transmembrane helix</keyword>
<proteinExistence type="predicted"/>
<dbReference type="AlphaFoldDB" id="A0A238U9D2"/>
<feature type="domain" description="YdbS-like PH" evidence="2">
    <location>
        <begin position="90"/>
        <end position="165"/>
    </location>
</feature>
<sequence>MEDQFQNNEVINFPDISNVTFKSIEKRYLKVLLLSAFSYILFIVLGSVLFLEKVIRKKEEGFPFYIIYISLIVLTILYILNIILGFPKRKYVIREQDITYKSGFITRTMVTVPFSRIQHVEIDEGIFSRIFKLASLSVYTAGDSSDDLEIRGLSKDQALKIKEFISSKINE</sequence>
<accession>A0A238U9D2</accession>
<evidence type="ECO:0000313" key="3">
    <source>
        <dbReference type="EMBL" id="SNR15084.1"/>
    </source>
</evidence>
<dbReference type="RefSeq" id="WP_095070565.1">
    <property type="nucleotide sequence ID" value="NZ_LT899436.1"/>
</dbReference>
<dbReference type="Pfam" id="PF03703">
    <property type="entry name" value="bPH_2"/>
    <property type="match status" value="1"/>
</dbReference>
<feature type="transmembrane region" description="Helical" evidence="1">
    <location>
        <begin position="31"/>
        <end position="50"/>
    </location>
</feature>
<dbReference type="KEGG" id="tje:TJEJU_1350"/>
<evidence type="ECO:0000259" key="2">
    <source>
        <dbReference type="Pfam" id="PF03703"/>
    </source>
</evidence>
<dbReference type="PANTHER" id="PTHR34473:SF2">
    <property type="entry name" value="UPF0699 TRANSMEMBRANE PROTEIN YDBT"/>
    <property type="match status" value="1"/>
</dbReference>
<dbReference type="OrthoDB" id="1524472at2"/>
<name>A0A238U9D2_9FLAO</name>
<dbReference type="InterPro" id="IPR005182">
    <property type="entry name" value="YdbS-like_PH"/>
</dbReference>
<feature type="transmembrane region" description="Helical" evidence="1">
    <location>
        <begin position="62"/>
        <end position="84"/>
    </location>
</feature>
<evidence type="ECO:0000256" key="1">
    <source>
        <dbReference type="SAM" id="Phobius"/>
    </source>
</evidence>